<organism evidence="1 2">
    <name type="scientific">Bilifractor porci</name>
    <dbReference type="NCBI Taxonomy" id="2606636"/>
    <lineage>
        <taxon>Bacteria</taxon>
        <taxon>Bacillati</taxon>
        <taxon>Bacillota</taxon>
        <taxon>Clostridia</taxon>
        <taxon>Lachnospirales</taxon>
        <taxon>Lachnospiraceae</taxon>
        <taxon>Bilifractor</taxon>
    </lineage>
</organism>
<reference evidence="1 2" key="1">
    <citation type="submission" date="2019-08" db="EMBL/GenBank/DDBJ databases">
        <title>In-depth cultivation of the pig gut microbiome towards novel bacterial diversity and tailored functional studies.</title>
        <authorList>
            <person name="Wylensek D."/>
            <person name="Hitch T.C.A."/>
            <person name="Clavel T."/>
        </authorList>
    </citation>
    <scope>NUCLEOTIDE SEQUENCE [LARGE SCALE GENOMIC DNA]</scope>
    <source>
        <strain evidence="1 2">Oil+RF-744-WCA-WT-13</strain>
    </source>
</reference>
<keyword evidence="2" id="KW-1185">Reference proteome</keyword>
<protein>
    <submittedName>
        <fullName evidence="1">Uncharacterized protein</fullName>
    </submittedName>
</protein>
<dbReference type="Proteomes" id="UP000466864">
    <property type="component" value="Unassembled WGS sequence"/>
</dbReference>
<dbReference type="EMBL" id="VUMV01000002">
    <property type="protein sequence ID" value="MST81568.1"/>
    <property type="molecule type" value="Genomic_DNA"/>
</dbReference>
<comment type="caution">
    <text evidence="1">The sequence shown here is derived from an EMBL/GenBank/DDBJ whole genome shotgun (WGS) entry which is preliminary data.</text>
</comment>
<evidence type="ECO:0000313" key="2">
    <source>
        <dbReference type="Proteomes" id="UP000466864"/>
    </source>
</evidence>
<gene>
    <name evidence="1" type="ORF">FYJ60_04495</name>
</gene>
<accession>A0A7X2P8A4</accession>
<dbReference type="RefSeq" id="WP_154457367.1">
    <property type="nucleotide sequence ID" value="NZ_VUMV01000002.1"/>
</dbReference>
<dbReference type="AlphaFoldDB" id="A0A7X2P8A4"/>
<evidence type="ECO:0000313" key="1">
    <source>
        <dbReference type="EMBL" id="MST81568.1"/>
    </source>
</evidence>
<sequence length="175" mass="19246">MINGKYHTERICKGEKIVIDIAEICGRYEIAVLGKGGKELEMETVRTIQEARDIYAEYLKKYPESPAPLTGKYQKLADDLKTAIETGKAAEAKNPEDGGASNFDATLICLKGWTEKKVIQAAKEAGTTAQKYRPGLFVINPITNGQADARSRNEKATTAKLSELGYQTADYCCMD</sequence>
<name>A0A7X2P8A4_9FIRM</name>
<proteinExistence type="predicted"/>